<dbReference type="SUPFAM" id="SSF56300">
    <property type="entry name" value="Metallo-dependent phosphatases"/>
    <property type="match status" value="1"/>
</dbReference>
<evidence type="ECO:0000313" key="5">
    <source>
        <dbReference type="EMBL" id="GAK55968.1"/>
    </source>
</evidence>
<evidence type="ECO:0000259" key="4">
    <source>
        <dbReference type="Pfam" id="PF02872"/>
    </source>
</evidence>
<dbReference type="GO" id="GO:0030288">
    <property type="term" value="C:outer membrane-bounded periplasmic space"/>
    <property type="evidence" value="ECO:0007669"/>
    <property type="project" value="TreeGrafter"/>
</dbReference>
<feature type="domain" description="5'-Nucleotidase C-terminal" evidence="4">
    <location>
        <begin position="345"/>
        <end position="524"/>
    </location>
</feature>
<evidence type="ECO:0000259" key="3">
    <source>
        <dbReference type="Pfam" id="PF00149"/>
    </source>
</evidence>
<keyword evidence="2" id="KW-0547">Nucleotide-binding</keyword>
<dbReference type="AlphaFoldDB" id="A0A081BUG3"/>
<sequence length="599" mass="67395">MFTKKSALFAVLLILALVSAALTSVSAKTVNLKLIETTDMHGSFFPYNFITAKEVPISLAQIYTYVKEQRANPGQHVILLDNGDILQGQPTVYYYNFEKTDAVHVCAEIMNFMQYEASVVGNHDVEPGHDVYDKLAKDFAFPWLAANAVKAGTDEPYFQAYTVVERDGVKIAILGLTTPGVPTWLPQNLWEGIEYQDMIESAQKWVPIIQEKEQPDLLIGLFHSGVDYTYGGRTADTPLNENASKLVAEQVPGFDVVFVGHDHQGWNEVVKNSAGENVLIIGAIDAARTIGVANITLTYDEASKSWNKESSGELIEIKDYAADDEFMAKFNYVVDELKAYVDQPVGKFMETISTREAMFGDSPFVDLIHRIQLELTEADVSFAAPLSFNAAINEGEVFVRDMFKLYQYENLLYTMKLSGKEIKDFLEYSYGGWFDQMQSPEDHLILFKKDDKGNLVWSNRTNSYETVNRYYNYDSAAGIIYTVDVSKPAGEKIQIVSMADGTPFDMEKMYKVAINSYRGNGGGGHLTEGAGIPKAELTSRMLSSTIKDLRYFLKEWIKQQQVVTPEPLGNWEVIPKEFWEKGKATDYKFLYEPEPPKQS</sequence>
<dbReference type="PRINTS" id="PR01607">
    <property type="entry name" value="APYRASEFAMLY"/>
</dbReference>
<dbReference type="Pfam" id="PF00149">
    <property type="entry name" value="Metallophos"/>
    <property type="match status" value="1"/>
</dbReference>
<dbReference type="GO" id="GO:0016788">
    <property type="term" value="F:hydrolase activity, acting on ester bonds"/>
    <property type="evidence" value="ECO:0007669"/>
    <property type="project" value="InterPro"/>
</dbReference>
<evidence type="ECO:0008006" key="7">
    <source>
        <dbReference type="Google" id="ProtNLM"/>
    </source>
</evidence>
<dbReference type="PANTHER" id="PTHR11575:SF6">
    <property type="entry name" value="2',3'-CYCLIC-NUCLEOTIDE 2'-PHOSPHODIESTERASE_3'-NUCLEOTIDASE"/>
    <property type="match status" value="1"/>
</dbReference>
<comment type="similarity">
    <text evidence="2">Belongs to the 5'-nucleotidase family.</text>
</comment>
<dbReference type="STRING" id="1499967.U27_02929"/>
<dbReference type="GO" id="GO:0046872">
    <property type="term" value="F:metal ion binding"/>
    <property type="evidence" value="ECO:0007669"/>
    <property type="project" value="InterPro"/>
</dbReference>
<organism evidence="5">
    <name type="scientific">Vecturithrix granuli</name>
    <dbReference type="NCBI Taxonomy" id="1499967"/>
    <lineage>
        <taxon>Bacteria</taxon>
        <taxon>Candidatus Moduliflexota</taxon>
        <taxon>Candidatus Vecturitrichia</taxon>
        <taxon>Candidatus Vecturitrichales</taxon>
        <taxon>Candidatus Vecturitrichaceae</taxon>
        <taxon>Candidatus Vecturithrix</taxon>
    </lineage>
</organism>
<dbReference type="eggNOG" id="COG0737">
    <property type="taxonomic scope" value="Bacteria"/>
</dbReference>
<dbReference type="InterPro" id="IPR006179">
    <property type="entry name" value="5_nucleotidase/apyrase"/>
</dbReference>
<dbReference type="InterPro" id="IPR008334">
    <property type="entry name" value="5'-Nucleotdase_C"/>
</dbReference>
<dbReference type="EMBL" id="DF820464">
    <property type="protein sequence ID" value="GAK55968.1"/>
    <property type="molecule type" value="Genomic_DNA"/>
</dbReference>
<protein>
    <recommendedName>
        <fullName evidence="7">Bifunctional metallophosphatase/5'-nucleotidase</fullName>
    </recommendedName>
</protein>
<feature type="chain" id="PRO_5005105627" description="Bifunctional metallophosphatase/5'-nucleotidase" evidence="2">
    <location>
        <begin position="21"/>
        <end position="599"/>
    </location>
</feature>
<dbReference type="PROSITE" id="PS00785">
    <property type="entry name" value="5_NUCLEOTIDASE_1"/>
    <property type="match status" value="1"/>
</dbReference>
<dbReference type="Gene3D" id="3.60.21.10">
    <property type="match status" value="1"/>
</dbReference>
<name>A0A081BUG3_VECG1</name>
<keyword evidence="1 2" id="KW-0732">Signal</keyword>
<dbReference type="Pfam" id="PF02872">
    <property type="entry name" value="5_nucleotid_C"/>
    <property type="match status" value="1"/>
</dbReference>
<accession>A0A081BUG3</accession>
<feature type="domain" description="Calcineurin-like phosphoesterase" evidence="3">
    <location>
        <begin position="33"/>
        <end position="264"/>
    </location>
</feature>
<dbReference type="InterPro" id="IPR036907">
    <property type="entry name" value="5'-Nucleotdase_C_sf"/>
</dbReference>
<dbReference type="InterPro" id="IPR004843">
    <property type="entry name" value="Calcineurin-like_PHP"/>
</dbReference>
<keyword evidence="6" id="KW-1185">Reference proteome</keyword>
<keyword evidence="2" id="KW-0378">Hydrolase</keyword>
<dbReference type="HOGENOM" id="CLU_005854_4_3_0"/>
<reference evidence="5" key="1">
    <citation type="journal article" date="2015" name="PeerJ">
        <title>First genomic representation of candidate bacterial phylum KSB3 points to enhanced environmental sensing as a trigger of wastewater bulking.</title>
        <authorList>
            <person name="Sekiguchi Y."/>
            <person name="Ohashi A."/>
            <person name="Parks D.H."/>
            <person name="Yamauchi T."/>
            <person name="Tyson G.W."/>
            <person name="Hugenholtz P."/>
        </authorList>
    </citation>
    <scope>NUCLEOTIDE SEQUENCE [LARGE SCALE GENOMIC DNA]</scope>
</reference>
<feature type="signal peptide" evidence="2">
    <location>
        <begin position="1"/>
        <end position="20"/>
    </location>
</feature>
<dbReference type="Gene3D" id="3.90.780.10">
    <property type="entry name" value="5'-Nucleotidase, C-terminal domain"/>
    <property type="match status" value="1"/>
</dbReference>
<dbReference type="GO" id="GO:0000166">
    <property type="term" value="F:nucleotide binding"/>
    <property type="evidence" value="ECO:0007669"/>
    <property type="project" value="UniProtKB-KW"/>
</dbReference>
<dbReference type="InterPro" id="IPR006146">
    <property type="entry name" value="5'-Nucleotdase_CS"/>
</dbReference>
<evidence type="ECO:0000256" key="1">
    <source>
        <dbReference type="ARBA" id="ARBA00022729"/>
    </source>
</evidence>
<dbReference type="InterPro" id="IPR029052">
    <property type="entry name" value="Metallo-depent_PP-like"/>
</dbReference>
<proteinExistence type="inferred from homology"/>
<gene>
    <name evidence="5" type="ORF">U27_02929</name>
</gene>
<dbReference type="SUPFAM" id="SSF55816">
    <property type="entry name" value="5'-nucleotidase (syn. UDP-sugar hydrolase), C-terminal domain"/>
    <property type="match status" value="1"/>
</dbReference>
<dbReference type="PANTHER" id="PTHR11575">
    <property type="entry name" value="5'-NUCLEOTIDASE-RELATED"/>
    <property type="match status" value="1"/>
</dbReference>
<dbReference type="GO" id="GO:0009166">
    <property type="term" value="P:nucleotide catabolic process"/>
    <property type="evidence" value="ECO:0007669"/>
    <property type="project" value="InterPro"/>
</dbReference>
<dbReference type="Proteomes" id="UP000030661">
    <property type="component" value="Unassembled WGS sequence"/>
</dbReference>
<evidence type="ECO:0000313" key="6">
    <source>
        <dbReference type="Proteomes" id="UP000030661"/>
    </source>
</evidence>
<evidence type="ECO:0000256" key="2">
    <source>
        <dbReference type="RuleBase" id="RU362119"/>
    </source>
</evidence>